<dbReference type="PANTHER" id="PTHR42894">
    <property type="entry name" value="N-(5'-PHOSPHORIBOSYL)ANTHRANILATE ISOMERASE"/>
    <property type="match status" value="1"/>
</dbReference>
<dbReference type="HAMAP" id="MF_00135">
    <property type="entry name" value="PRAI"/>
    <property type="match status" value="1"/>
</dbReference>
<dbReference type="SUPFAM" id="SSF51366">
    <property type="entry name" value="Ribulose-phoshate binding barrel"/>
    <property type="match status" value="1"/>
</dbReference>
<evidence type="ECO:0000256" key="9">
    <source>
        <dbReference type="HAMAP-Rule" id="MF_00135"/>
    </source>
</evidence>
<evidence type="ECO:0000256" key="2">
    <source>
        <dbReference type="ARBA" id="ARBA00004664"/>
    </source>
</evidence>
<dbReference type="UniPathway" id="UPA00035">
    <property type="reaction ID" value="UER00042"/>
</dbReference>
<comment type="pathway">
    <text evidence="2 9">Amino-acid biosynthesis; L-tryptophan biosynthesis; L-tryptophan from chorismate: step 3/5.</text>
</comment>
<dbReference type="CDD" id="cd00405">
    <property type="entry name" value="PRAI"/>
    <property type="match status" value="1"/>
</dbReference>
<organism evidence="11 12">
    <name type="scientific">Campylobacter blaseri</name>
    <dbReference type="NCBI Taxonomy" id="2042961"/>
    <lineage>
        <taxon>Bacteria</taxon>
        <taxon>Pseudomonadati</taxon>
        <taxon>Campylobacterota</taxon>
        <taxon>Epsilonproteobacteria</taxon>
        <taxon>Campylobacterales</taxon>
        <taxon>Campylobacteraceae</taxon>
        <taxon>Campylobacter</taxon>
    </lineage>
</organism>
<dbReference type="InterPro" id="IPR013785">
    <property type="entry name" value="Aldolase_TIM"/>
</dbReference>
<evidence type="ECO:0000256" key="6">
    <source>
        <dbReference type="ARBA" id="ARBA00022822"/>
    </source>
</evidence>
<dbReference type="RefSeq" id="WP_106870378.1">
    <property type="nucleotide sequence ID" value="NZ_CP053841.1"/>
</dbReference>
<accession>A0A2P8R2E0</accession>
<keyword evidence="8 9" id="KW-0413">Isomerase</keyword>
<evidence type="ECO:0000313" key="11">
    <source>
        <dbReference type="EMBL" id="PSM52663.1"/>
    </source>
</evidence>
<dbReference type="EC" id="5.3.1.24" evidence="3 9"/>
<evidence type="ECO:0000256" key="7">
    <source>
        <dbReference type="ARBA" id="ARBA00023141"/>
    </source>
</evidence>
<keyword evidence="7 9" id="KW-0057">Aromatic amino acid biosynthesis</keyword>
<dbReference type="PANTHER" id="PTHR42894:SF1">
    <property type="entry name" value="N-(5'-PHOSPHORIBOSYL)ANTHRANILATE ISOMERASE"/>
    <property type="match status" value="1"/>
</dbReference>
<keyword evidence="6 9" id="KW-0822">Tryptophan biosynthesis</keyword>
<keyword evidence="5 9" id="KW-0028">Amino-acid biosynthesis</keyword>
<dbReference type="Gene3D" id="3.20.20.70">
    <property type="entry name" value="Aldolase class I"/>
    <property type="match status" value="1"/>
</dbReference>
<dbReference type="OrthoDB" id="9796196at2"/>
<dbReference type="InterPro" id="IPR044643">
    <property type="entry name" value="TrpF_fam"/>
</dbReference>
<evidence type="ECO:0000256" key="8">
    <source>
        <dbReference type="ARBA" id="ARBA00023235"/>
    </source>
</evidence>
<dbReference type="EMBL" id="PDHH01000002">
    <property type="protein sequence ID" value="PSM52663.1"/>
    <property type="molecule type" value="Genomic_DNA"/>
</dbReference>
<evidence type="ECO:0000256" key="1">
    <source>
        <dbReference type="ARBA" id="ARBA00001164"/>
    </source>
</evidence>
<proteinExistence type="inferred from homology"/>
<dbReference type="GO" id="GO:0004640">
    <property type="term" value="F:phosphoribosylanthranilate isomerase activity"/>
    <property type="evidence" value="ECO:0007669"/>
    <property type="project" value="UniProtKB-UniRule"/>
</dbReference>
<comment type="caution">
    <text evidence="11">The sequence shown here is derived from an EMBL/GenBank/DDBJ whole genome shotgun (WGS) entry which is preliminary data.</text>
</comment>
<dbReference type="InterPro" id="IPR001240">
    <property type="entry name" value="PRAI_dom"/>
</dbReference>
<evidence type="ECO:0000259" key="10">
    <source>
        <dbReference type="Pfam" id="PF00697"/>
    </source>
</evidence>
<comment type="catalytic activity">
    <reaction evidence="1 9">
        <text>N-(5-phospho-beta-D-ribosyl)anthranilate = 1-(2-carboxyphenylamino)-1-deoxy-D-ribulose 5-phosphate</text>
        <dbReference type="Rhea" id="RHEA:21540"/>
        <dbReference type="ChEBI" id="CHEBI:18277"/>
        <dbReference type="ChEBI" id="CHEBI:58613"/>
        <dbReference type="EC" id="5.3.1.24"/>
    </reaction>
</comment>
<evidence type="ECO:0000313" key="12">
    <source>
        <dbReference type="Proteomes" id="UP000240535"/>
    </source>
</evidence>
<feature type="domain" description="N-(5'phosphoribosyl) anthranilate isomerase (PRAI)" evidence="10">
    <location>
        <begin position="5"/>
        <end position="196"/>
    </location>
</feature>
<sequence>MSVKVKICGIKNEIEALSVAELKVDFLGVIFAQSIRQVTPKIAKNISKIAYENGKKTVGVFAGISEDDIIKICKFSNLQIVQIYEKIEANFKDRLSKEDIEVWQVVSIKDEIPNLENLYFDKILFDYKGKKLGGNGVSFDWNLLKNFKEKPFVLAGGIDIYNAKEAVRFNPYAIDVNSKVEDSSGLKDVNLIKKLLANIKM</sequence>
<comment type="similarity">
    <text evidence="9">Belongs to the TrpF family.</text>
</comment>
<dbReference type="AlphaFoldDB" id="A0A2P8R2E0"/>
<evidence type="ECO:0000256" key="3">
    <source>
        <dbReference type="ARBA" id="ARBA00012572"/>
    </source>
</evidence>
<dbReference type="Pfam" id="PF00697">
    <property type="entry name" value="PRAI"/>
    <property type="match status" value="1"/>
</dbReference>
<dbReference type="Proteomes" id="UP000240535">
    <property type="component" value="Unassembled WGS sequence"/>
</dbReference>
<keyword evidence="12" id="KW-1185">Reference proteome</keyword>
<reference evidence="12" key="1">
    <citation type="submission" date="2017-10" db="EMBL/GenBank/DDBJ databases">
        <title>Campylobacter species from seals.</title>
        <authorList>
            <person name="Gilbert M.J."/>
            <person name="Zomer A.L."/>
            <person name="Timmerman A.J."/>
            <person name="Duim B."/>
            <person name="Wagenaar J.A."/>
        </authorList>
    </citation>
    <scope>NUCLEOTIDE SEQUENCE [LARGE SCALE GENOMIC DNA]</scope>
    <source>
        <strain evidence="12">17S00004-5</strain>
    </source>
</reference>
<protein>
    <recommendedName>
        <fullName evidence="4 9">N-(5'-phosphoribosyl)anthranilate isomerase</fullName>
        <shortName evidence="9">PRAI</shortName>
        <ecNumber evidence="3 9">5.3.1.24</ecNumber>
    </recommendedName>
</protein>
<dbReference type="InterPro" id="IPR011060">
    <property type="entry name" value="RibuloseP-bd_barrel"/>
</dbReference>
<gene>
    <name evidence="9" type="primary">trpF</name>
    <name evidence="11" type="ORF">CQ405_02725</name>
</gene>
<name>A0A2P8R2E0_9BACT</name>
<evidence type="ECO:0000256" key="5">
    <source>
        <dbReference type="ARBA" id="ARBA00022605"/>
    </source>
</evidence>
<dbReference type="GO" id="GO:0000162">
    <property type="term" value="P:L-tryptophan biosynthetic process"/>
    <property type="evidence" value="ECO:0007669"/>
    <property type="project" value="UniProtKB-UniRule"/>
</dbReference>
<evidence type="ECO:0000256" key="4">
    <source>
        <dbReference type="ARBA" id="ARBA00022272"/>
    </source>
</evidence>